<name>A0ACA9QRW3_9GLOM</name>
<gene>
    <name evidence="1" type="ORF">ACOLOM_LOCUS13123</name>
</gene>
<feature type="non-terminal residue" evidence="1">
    <location>
        <position position="1"/>
    </location>
</feature>
<comment type="caution">
    <text evidence="1">The sequence shown here is derived from an EMBL/GenBank/DDBJ whole genome shotgun (WGS) entry which is preliminary data.</text>
</comment>
<proteinExistence type="predicted"/>
<protein>
    <submittedName>
        <fullName evidence="1">7404_t:CDS:1</fullName>
    </submittedName>
</protein>
<evidence type="ECO:0000313" key="2">
    <source>
        <dbReference type="Proteomes" id="UP000789525"/>
    </source>
</evidence>
<keyword evidence="2" id="KW-1185">Reference proteome</keyword>
<dbReference type="EMBL" id="CAJVPT010057904">
    <property type="protein sequence ID" value="CAG8759385.1"/>
    <property type="molecule type" value="Genomic_DNA"/>
</dbReference>
<reference evidence="1" key="1">
    <citation type="submission" date="2021-06" db="EMBL/GenBank/DDBJ databases">
        <authorList>
            <person name="Kallberg Y."/>
            <person name="Tangrot J."/>
            <person name="Rosling A."/>
        </authorList>
    </citation>
    <scope>NUCLEOTIDE SEQUENCE</scope>
    <source>
        <strain evidence="1">CL356</strain>
    </source>
</reference>
<evidence type="ECO:0000313" key="1">
    <source>
        <dbReference type="EMBL" id="CAG8759385.1"/>
    </source>
</evidence>
<sequence>LLNRFWDMALRRGSGWDEAGCGLLMAFVIASRKPSIPSQAMAGTGTVATRPRAQLPCLFSVLFLLRFHSEMTKNLSLVALHVGSRVQDSPLAFLLRDVGAKDSSVYPPLLRVYYAVVKLT</sequence>
<dbReference type="Proteomes" id="UP000789525">
    <property type="component" value="Unassembled WGS sequence"/>
</dbReference>
<organism evidence="1 2">
    <name type="scientific">Acaulospora colombiana</name>
    <dbReference type="NCBI Taxonomy" id="27376"/>
    <lineage>
        <taxon>Eukaryota</taxon>
        <taxon>Fungi</taxon>
        <taxon>Fungi incertae sedis</taxon>
        <taxon>Mucoromycota</taxon>
        <taxon>Glomeromycotina</taxon>
        <taxon>Glomeromycetes</taxon>
        <taxon>Diversisporales</taxon>
        <taxon>Acaulosporaceae</taxon>
        <taxon>Acaulospora</taxon>
    </lineage>
</organism>
<accession>A0ACA9QRW3</accession>